<proteinExistence type="predicted"/>
<name>A0A151N880_ALLMI</name>
<dbReference type="EMBL" id="AKHW03003826">
    <property type="protein sequence ID" value="KYO33030.1"/>
    <property type="molecule type" value="Genomic_DNA"/>
</dbReference>
<dbReference type="Proteomes" id="UP000050525">
    <property type="component" value="Unassembled WGS sequence"/>
</dbReference>
<accession>A0A151N880</accession>
<gene>
    <name evidence="1" type="ORF">Y1Q_0011338</name>
</gene>
<organism evidence="1 2">
    <name type="scientific">Alligator mississippiensis</name>
    <name type="common">American alligator</name>
    <dbReference type="NCBI Taxonomy" id="8496"/>
    <lineage>
        <taxon>Eukaryota</taxon>
        <taxon>Metazoa</taxon>
        <taxon>Chordata</taxon>
        <taxon>Craniata</taxon>
        <taxon>Vertebrata</taxon>
        <taxon>Euteleostomi</taxon>
        <taxon>Archelosauria</taxon>
        <taxon>Archosauria</taxon>
        <taxon>Crocodylia</taxon>
        <taxon>Alligatoridae</taxon>
        <taxon>Alligatorinae</taxon>
        <taxon>Alligator</taxon>
    </lineage>
</organism>
<sequence length="76" mass="8840">MEELEEGFVGHEVETRGQDNIAHGIDLEEVIGKSFREEQAAELAFQWVYMKSITKWEEVAKRPELLSKYVHFEAAE</sequence>
<evidence type="ECO:0000313" key="2">
    <source>
        <dbReference type="Proteomes" id="UP000050525"/>
    </source>
</evidence>
<evidence type="ECO:0000313" key="1">
    <source>
        <dbReference type="EMBL" id="KYO33030.1"/>
    </source>
</evidence>
<keyword evidence="2" id="KW-1185">Reference proteome</keyword>
<comment type="caution">
    <text evidence="1">The sequence shown here is derived from an EMBL/GenBank/DDBJ whole genome shotgun (WGS) entry which is preliminary data.</text>
</comment>
<protein>
    <submittedName>
        <fullName evidence="1">Uncharacterized protein</fullName>
    </submittedName>
</protein>
<reference evidence="1 2" key="1">
    <citation type="journal article" date="2012" name="Genome Biol.">
        <title>Sequencing three crocodilian genomes to illuminate the evolution of archosaurs and amniotes.</title>
        <authorList>
            <person name="St John J.A."/>
            <person name="Braun E.L."/>
            <person name="Isberg S.R."/>
            <person name="Miles L.G."/>
            <person name="Chong A.Y."/>
            <person name="Gongora J."/>
            <person name="Dalzell P."/>
            <person name="Moran C."/>
            <person name="Bed'hom B."/>
            <person name="Abzhanov A."/>
            <person name="Burgess S.C."/>
            <person name="Cooksey A.M."/>
            <person name="Castoe T.A."/>
            <person name="Crawford N.G."/>
            <person name="Densmore L.D."/>
            <person name="Drew J.C."/>
            <person name="Edwards S.V."/>
            <person name="Faircloth B.C."/>
            <person name="Fujita M.K."/>
            <person name="Greenwold M.J."/>
            <person name="Hoffmann F.G."/>
            <person name="Howard J.M."/>
            <person name="Iguchi T."/>
            <person name="Janes D.E."/>
            <person name="Khan S.Y."/>
            <person name="Kohno S."/>
            <person name="de Koning A.J."/>
            <person name="Lance S.L."/>
            <person name="McCarthy F.M."/>
            <person name="McCormack J.E."/>
            <person name="Merchant M.E."/>
            <person name="Peterson D.G."/>
            <person name="Pollock D.D."/>
            <person name="Pourmand N."/>
            <person name="Raney B.J."/>
            <person name="Roessler K.A."/>
            <person name="Sanford J.R."/>
            <person name="Sawyer R.H."/>
            <person name="Schmidt C.J."/>
            <person name="Triplett E.W."/>
            <person name="Tuberville T.D."/>
            <person name="Venegas-Anaya M."/>
            <person name="Howard J.T."/>
            <person name="Jarvis E.D."/>
            <person name="Guillette L.J.Jr."/>
            <person name="Glenn T.C."/>
            <person name="Green R.E."/>
            <person name="Ray D.A."/>
        </authorList>
    </citation>
    <scope>NUCLEOTIDE SEQUENCE [LARGE SCALE GENOMIC DNA]</scope>
    <source>
        <strain evidence="1">KSC_2009_1</strain>
    </source>
</reference>
<dbReference type="AlphaFoldDB" id="A0A151N880"/>